<dbReference type="Pfam" id="PF13616">
    <property type="entry name" value="Rotamase_3"/>
    <property type="match status" value="1"/>
</dbReference>
<dbReference type="InterPro" id="IPR000297">
    <property type="entry name" value="PPIase_PpiC"/>
</dbReference>
<keyword evidence="3 6" id="KW-0697">Rotamase</keyword>
<evidence type="ECO:0000256" key="6">
    <source>
        <dbReference type="PROSITE-ProRule" id="PRU00278"/>
    </source>
</evidence>
<dbReference type="Pfam" id="PF09312">
    <property type="entry name" value="SurA_N"/>
    <property type="match status" value="1"/>
</dbReference>
<dbReference type="GO" id="GO:0003755">
    <property type="term" value="F:peptidyl-prolyl cis-trans isomerase activity"/>
    <property type="evidence" value="ECO:0007669"/>
    <property type="project" value="UniProtKB-KW"/>
</dbReference>
<keyword evidence="4" id="KW-0143">Chaperone</keyword>
<feature type="domain" description="PpiC" evidence="8">
    <location>
        <begin position="264"/>
        <end position="363"/>
    </location>
</feature>
<evidence type="ECO:0000256" key="4">
    <source>
        <dbReference type="ARBA" id="ARBA00023186"/>
    </source>
</evidence>
<evidence type="ECO:0000256" key="2">
    <source>
        <dbReference type="ARBA" id="ARBA00022764"/>
    </source>
</evidence>
<sequence>MPMPNVSRFLTIVLVFISSLTSTSSLAALKLVDEIAAVVNDNVILVSELDKRVEDIKMRYSSNPNLLPSDKELKDQILDVMITEEVQLQMADKRGIYISDDAINQAFNRFAQGNKLDPEEFKQRYPGQYQFIREQIERQIKISQLQQRLLRSVIKVNQQEVDSYLNTEAGREAQGKEIKLIFLSTDDADQAKQIYQQVQAGKPLTDFDGSKDLGFRALDKIPSLFQNRDLGNKANGFILPPIEANNRYNLVQVADQRTTNTHKVEQVLVRHILIKPNLVLTDDQAVSLLKNLRQRILNGESFAKLASQYSEDLYSKELGGELGWTEPQVFQPEFADTVKKLKNGQLSDVIKTDYGYHILEVVDRRTQDVSDQELRNNASQAIFNAKYEEELQRWIAETRSGAFIEKRI</sequence>
<dbReference type="AlphaFoldDB" id="A0A0C5VHV3"/>
<evidence type="ECO:0000256" key="1">
    <source>
        <dbReference type="ARBA" id="ARBA00022729"/>
    </source>
</evidence>
<dbReference type="InterPro" id="IPR050280">
    <property type="entry name" value="OMP_Chaperone_SurA"/>
</dbReference>
<evidence type="ECO:0000256" key="7">
    <source>
        <dbReference type="SAM" id="SignalP"/>
    </source>
</evidence>
<dbReference type="SUPFAM" id="SSF109998">
    <property type="entry name" value="Triger factor/SurA peptide-binding domain-like"/>
    <property type="match status" value="1"/>
</dbReference>
<evidence type="ECO:0000256" key="3">
    <source>
        <dbReference type="ARBA" id="ARBA00023110"/>
    </source>
</evidence>
<feature type="chain" id="PRO_5007763699" evidence="7">
    <location>
        <begin position="28"/>
        <end position="408"/>
    </location>
</feature>
<gene>
    <name evidence="9" type="ORF">YC6258_02189</name>
</gene>
<reference evidence="9 10" key="1">
    <citation type="submission" date="2014-01" db="EMBL/GenBank/DDBJ databases">
        <title>Full genme sequencing of cellulolytic bacterium Gynuella sunshinyii YC6258T gen. nov., sp. nov.</title>
        <authorList>
            <person name="Khan H."/>
            <person name="Chung E.J."/>
            <person name="Chung Y.R."/>
        </authorList>
    </citation>
    <scope>NUCLEOTIDE SEQUENCE [LARGE SCALE GENOMIC DNA]</scope>
    <source>
        <strain evidence="9 10">YC6258</strain>
    </source>
</reference>
<dbReference type="OrthoDB" id="14196at2"/>
<dbReference type="Proteomes" id="UP000032266">
    <property type="component" value="Chromosome"/>
</dbReference>
<feature type="signal peptide" evidence="7">
    <location>
        <begin position="1"/>
        <end position="27"/>
    </location>
</feature>
<dbReference type="PANTHER" id="PTHR47637:SF1">
    <property type="entry name" value="CHAPERONE SURA"/>
    <property type="match status" value="1"/>
</dbReference>
<dbReference type="InterPro" id="IPR015391">
    <property type="entry name" value="SurA_N"/>
</dbReference>
<keyword evidence="5 6" id="KW-0413">Isomerase</keyword>
<keyword evidence="1 7" id="KW-0732">Signal</keyword>
<accession>A0A0C5VHV3</accession>
<evidence type="ECO:0000313" key="9">
    <source>
        <dbReference type="EMBL" id="AJQ94227.1"/>
    </source>
</evidence>
<name>A0A0C5VHV3_9GAMM</name>
<dbReference type="PANTHER" id="PTHR47637">
    <property type="entry name" value="CHAPERONE SURA"/>
    <property type="match status" value="1"/>
</dbReference>
<protein>
    <submittedName>
        <fullName evidence="9">Parvulin-like peptidyl-prolyl isomerase</fullName>
        <ecNumber evidence="9">5.2.1.8</ecNumber>
    </submittedName>
</protein>
<dbReference type="PROSITE" id="PS01096">
    <property type="entry name" value="PPIC_PPIASE_1"/>
    <property type="match status" value="1"/>
</dbReference>
<keyword evidence="10" id="KW-1185">Reference proteome</keyword>
<evidence type="ECO:0000313" key="10">
    <source>
        <dbReference type="Proteomes" id="UP000032266"/>
    </source>
</evidence>
<dbReference type="Gene3D" id="1.10.4030.10">
    <property type="entry name" value="Porin chaperone SurA, peptide-binding domain"/>
    <property type="match status" value="1"/>
</dbReference>
<dbReference type="KEGG" id="gsn:YC6258_02189"/>
<dbReference type="InterPro" id="IPR046357">
    <property type="entry name" value="PPIase_dom_sf"/>
</dbReference>
<dbReference type="Gene3D" id="3.10.50.40">
    <property type="match status" value="1"/>
</dbReference>
<organism evidence="9 10">
    <name type="scientific">Gynuella sunshinyii YC6258</name>
    <dbReference type="NCBI Taxonomy" id="1445510"/>
    <lineage>
        <taxon>Bacteria</taxon>
        <taxon>Pseudomonadati</taxon>
        <taxon>Pseudomonadota</taxon>
        <taxon>Gammaproteobacteria</taxon>
        <taxon>Oceanospirillales</taxon>
        <taxon>Saccharospirillaceae</taxon>
        <taxon>Gynuella</taxon>
    </lineage>
</organism>
<dbReference type="STRING" id="1445510.YC6258_02189"/>
<evidence type="ECO:0000256" key="5">
    <source>
        <dbReference type="ARBA" id="ARBA00023235"/>
    </source>
</evidence>
<dbReference type="EMBL" id="CP007142">
    <property type="protein sequence ID" value="AJQ94227.1"/>
    <property type="molecule type" value="Genomic_DNA"/>
</dbReference>
<dbReference type="EC" id="5.2.1.8" evidence="9"/>
<dbReference type="SUPFAM" id="SSF54534">
    <property type="entry name" value="FKBP-like"/>
    <property type="match status" value="1"/>
</dbReference>
<dbReference type="InterPro" id="IPR027304">
    <property type="entry name" value="Trigger_fact/SurA_dom_sf"/>
</dbReference>
<keyword evidence="2" id="KW-0574">Periplasm</keyword>
<evidence type="ECO:0000259" key="8">
    <source>
        <dbReference type="PROSITE" id="PS50198"/>
    </source>
</evidence>
<dbReference type="PROSITE" id="PS50198">
    <property type="entry name" value="PPIC_PPIASE_2"/>
    <property type="match status" value="1"/>
</dbReference>
<dbReference type="InterPro" id="IPR023058">
    <property type="entry name" value="PPIase_PpiC_CS"/>
</dbReference>
<dbReference type="RefSeq" id="WP_044616797.1">
    <property type="nucleotide sequence ID" value="NZ_CP007142.1"/>
</dbReference>
<proteinExistence type="predicted"/>
<dbReference type="HOGENOM" id="CLU_034646_11_0_6"/>